<evidence type="ECO:0000313" key="2">
    <source>
        <dbReference type="EMBL" id="GAI52510.1"/>
    </source>
</evidence>
<keyword evidence="1" id="KW-1133">Transmembrane helix</keyword>
<name>X1QNH1_9ZZZZ</name>
<evidence type="ECO:0000256" key="1">
    <source>
        <dbReference type="SAM" id="Phobius"/>
    </source>
</evidence>
<dbReference type="AlphaFoldDB" id="X1QNH1"/>
<organism evidence="2">
    <name type="scientific">marine sediment metagenome</name>
    <dbReference type="NCBI Taxonomy" id="412755"/>
    <lineage>
        <taxon>unclassified sequences</taxon>
        <taxon>metagenomes</taxon>
        <taxon>ecological metagenomes</taxon>
    </lineage>
</organism>
<comment type="caution">
    <text evidence="2">The sequence shown here is derived from an EMBL/GenBank/DDBJ whole genome shotgun (WGS) entry which is preliminary data.</text>
</comment>
<keyword evidence="1" id="KW-0472">Membrane</keyword>
<reference evidence="2" key="1">
    <citation type="journal article" date="2014" name="Front. Microbiol.">
        <title>High frequency of phylogenetically diverse reductive dehalogenase-homologous genes in deep subseafloor sedimentary metagenomes.</title>
        <authorList>
            <person name="Kawai M."/>
            <person name="Futagami T."/>
            <person name="Toyoda A."/>
            <person name="Takaki Y."/>
            <person name="Nishi S."/>
            <person name="Hori S."/>
            <person name="Arai W."/>
            <person name="Tsubouchi T."/>
            <person name="Morono Y."/>
            <person name="Uchiyama I."/>
            <person name="Ito T."/>
            <person name="Fujiyama A."/>
            <person name="Inagaki F."/>
            <person name="Takami H."/>
        </authorList>
    </citation>
    <scope>NUCLEOTIDE SEQUENCE</scope>
    <source>
        <strain evidence="2">Expedition CK06-06</strain>
    </source>
</reference>
<gene>
    <name evidence="2" type="ORF">S06H3_59840</name>
</gene>
<feature type="non-terminal residue" evidence="2">
    <location>
        <position position="70"/>
    </location>
</feature>
<proteinExistence type="predicted"/>
<protein>
    <submittedName>
        <fullName evidence="2">Uncharacterized protein</fullName>
    </submittedName>
</protein>
<accession>X1QNH1</accession>
<dbReference type="EMBL" id="BARV01038947">
    <property type="protein sequence ID" value="GAI52510.1"/>
    <property type="molecule type" value="Genomic_DNA"/>
</dbReference>
<sequence>MAFSLEHGVAVIVILLFLAGIAFFRSPRTARQGDWLNMIAYARALGFVATRFPTLRPEFVLIAVLIGGTF</sequence>
<feature type="transmembrane region" description="Helical" evidence="1">
    <location>
        <begin position="6"/>
        <end position="24"/>
    </location>
</feature>
<keyword evidence="1" id="KW-0812">Transmembrane</keyword>